<sequence>MKYPLLSSANLSPRHFSSLLQSCIKSKALKPCKQVHGKLLASGVDMNSLSLKSRLVGVYASCADLISAELIFQETQNANVFALNWMISAMAFNGYYEQAIGY</sequence>
<accession>A0ABC8SR75</accession>
<dbReference type="Proteomes" id="UP001642360">
    <property type="component" value="Unassembled WGS sequence"/>
</dbReference>
<protein>
    <recommendedName>
        <fullName evidence="3">Pentatricopeptide repeat-containing protein</fullName>
    </recommendedName>
</protein>
<evidence type="ECO:0008006" key="3">
    <source>
        <dbReference type="Google" id="ProtNLM"/>
    </source>
</evidence>
<dbReference type="InterPro" id="IPR046960">
    <property type="entry name" value="PPR_At4g14850-like_plant"/>
</dbReference>
<keyword evidence="2" id="KW-1185">Reference proteome</keyword>
<comment type="caution">
    <text evidence="1">The sequence shown here is derived from an EMBL/GenBank/DDBJ whole genome shotgun (WGS) entry which is preliminary data.</text>
</comment>
<name>A0ABC8SR75_9AQUA</name>
<reference evidence="1 2" key="1">
    <citation type="submission" date="2024-02" db="EMBL/GenBank/DDBJ databases">
        <authorList>
            <person name="Vignale AGUSTIN F."/>
            <person name="Sosa J E."/>
            <person name="Modenutti C."/>
        </authorList>
    </citation>
    <scope>NUCLEOTIDE SEQUENCE [LARGE SCALE GENOMIC DNA]</scope>
</reference>
<dbReference type="Gene3D" id="1.25.40.10">
    <property type="entry name" value="Tetratricopeptide repeat domain"/>
    <property type="match status" value="1"/>
</dbReference>
<evidence type="ECO:0000313" key="1">
    <source>
        <dbReference type="EMBL" id="CAK9158426.1"/>
    </source>
</evidence>
<proteinExistence type="predicted"/>
<evidence type="ECO:0000313" key="2">
    <source>
        <dbReference type="Proteomes" id="UP001642360"/>
    </source>
</evidence>
<dbReference type="AlphaFoldDB" id="A0ABC8SR75"/>
<dbReference type="PANTHER" id="PTHR47926">
    <property type="entry name" value="PENTATRICOPEPTIDE REPEAT-CONTAINING PROTEIN"/>
    <property type="match status" value="1"/>
</dbReference>
<dbReference type="EMBL" id="CAUOFW020003169">
    <property type="protein sequence ID" value="CAK9158426.1"/>
    <property type="molecule type" value="Genomic_DNA"/>
</dbReference>
<dbReference type="InterPro" id="IPR011990">
    <property type="entry name" value="TPR-like_helical_dom_sf"/>
</dbReference>
<organism evidence="1 2">
    <name type="scientific">Ilex paraguariensis</name>
    <name type="common">yerba mate</name>
    <dbReference type="NCBI Taxonomy" id="185542"/>
    <lineage>
        <taxon>Eukaryota</taxon>
        <taxon>Viridiplantae</taxon>
        <taxon>Streptophyta</taxon>
        <taxon>Embryophyta</taxon>
        <taxon>Tracheophyta</taxon>
        <taxon>Spermatophyta</taxon>
        <taxon>Magnoliopsida</taxon>
        <taxon>eudicotyledons</taxon>
        <taxon>Gunneridae</taxon>
        <taxon>Pentapetalae</taxon>
        <taxon>asterids</taxon>
        <taxon>campanulids</taxon>
        <taxon>Aquifoliales</taxon>
        <taxon>Aquifoliaceae</taxon>
        <taxon>Ilex</taxon>
    </lineage>
</organism>
<gene>
    <name evidence="1" type="ORF">ILEXP_LOCUS27066</name>
</gene>